<protein>
    <recommendedName>
        <fullName evidence="2">DM13 domain-containing protein</fullName>
    </recommendedName>
</protein>
<reference evidence="3 4" key="1">
    <citation type="journal article" date="2019" name="ACS Chem. Biol.">
        <title>Identification and Mobilization of a Cryptic Antibiotic Biosynthesis Gene Locus from a Human-Pathogenic Nocardia Isolate.</title>
        <authorList>
            <person name="Herisse M."/>
            <person name="Ishida K."/>
            <person name="Porter J.L."/>
            <person name="Howden B."/>
            <person name="Hertweck C."/>
            <person name="Stinear T.P."/>
            <person name="Pidot S.J."/>
        </authorList>
    </citation>
    <scope>NUCLEOTIDE SEQUENCE [LARGE SCALE GENOMIC DNA]</scope>
    <source>
        <strain evidence="3 4">AUSMDU00024985</strain>
    </source>
</reference>
<keyword evidence="1" id="KW-0812">Transmembrane</keyword>
<evidence type="ECO:0000259" key="2">
    <source>
        <dbReference type="PROSITE" id="PS51549"/>
    </source>
</evidence>
<dbReference type="Pfam" id="PF10517">
    <property type="entry name" value="DM13"/>
    <property type="match status" value="1"/>
</dbReference>
<proteinExistence type="predicted"/>
<dbReference type="EMBL" id="CP046171">
    <property type="protein sequence ID" value="QIS03659.1"/>
    <property type="molecule type" value="Genomic_DNA"/>
</dbReference>
<evidence type="ECO:0000256" key="1">
    <source>
        <dbReference type="SAM" id="Phobius"/>
    </source>
</evidence>
<feature type="domain" description="DM13" evidence="2">
    <location>
        <begin position="66"/>
        <end position="174"/>
    </location>
</feature>
<organism evidence="3 4">
    <name type="scientific">Nocardia brasiliensis</name>
    <dbReference type="NCBI Taxonomy" id="37326"/>
    <lineage>
        <taxon>Bacteria</taxon>
        <taxon>Bacillati</taxon>
        <taxon>Actinomycetota</taxon>
        <taxon>Actinomycetes</taxon>
        <taxon>Mycobacteriales</taxon>
        <taxon>Nocardiaceae</taxon>
        <taxon>Nocardia</taxon>
    </lineage>
</organism>
<name>A0A6G9XRX3_NOCBR</name>
<dbReference type="RefSeq" id="WP_167462727.1">
    <property type="nucleotide sequence ID" value="NZ_CP046171.1"/>
</dbReference>
<accession>A0A6G9XRX3</accession>
<gene>
    <name evidence="3" type="ORF">F5X71_16230</name>
</gene>
<keyword evidence="1" id="KW-1133">Transmembrane helix</keyword>
<keyword evidence="1" id="KW-0472">Membrane</keyword>
<dbReference type="AlphaFoldDB" id="A0A6G9XRX3"/>
<dbReference type="PROSITE" id="PS51549">
    <property type="entry name" value="DM13"/>
    <property type="match status" value="1"/>
</dbReference>
<sequence>MVSVRKIARSRITWAVGVLLVIALGVGLAAFQPWRLFTNTTVDEAAPTVAAPGAGDAPQPRALARGSFVSHEHTTSGTVVILELPDGGRVLRLEDLDTSDGPDLHVWLTDAPVIEGRAGWFVFDDGAHTDLGSLKGNRGSQNYPLAPDTDLSTLTSVTIWCDRFNVSFGAAELRAP</sequence>
<feature type="transmembrane region" description="Helical" evidence="1">
    <location>
        <begin position="12"/>
        <end position="31"/>
    </location>
</feature>
<evidence type="ECO:0000313" key="3">
    <source>
        <dbReference type="EMBL" id="QIS03659.1"/>
    </source>
</evidence>
<dbReference type="Proteomes" id="UP000501705">
    <property type="component" value="Chromosome"/>
</dbReference>
<dbReference type="InterPro" id="IPR019545">
    <property type="entry name" value="DM13_domain"/>
</dbReference>
<evidence type="ECO:0000313" key="4">
    <source>
        <dbReference type="Proteomes" id="UP000501705"/>
    </source>
</evidence>